<dbReference type="GO" id="GO:0015074">
    <property type="term" value="P:DNA integration"/>
    <property type="evidence" value="ECO:0007669"/>
    <property type="project" value="UniProtKB-KW"/>
</dbReference>
<comment type="caution">
    <text evidence="6">The sequence shown here is derived from an EMBL/GenBank/DDBJ whole genome shotgun (WGS) entry which is preliminary data.</text>
</comment>
<dbReference type="SUPFAM" id="SSF56349">
    <property type="entry name" value="DNA breaking-rejoining enzymes"/>
    <property type="match status" value="1"/>
</dbReference>
<gene>
    <name evidence="6" type="ORF">S03H2_47689</name>
</gene>
<dbReference type="InterPro" id="IPR002104">
    <property type="entry name" value="Integrase_catalytic"/>
</dbReference>
<keyword evidence="1" id="KW-0229">DNA integration</keyword>
<dbReference type="AlphaFoldDB" id="X1HU30"/>
<keyword evidence="2" id="KW-0238">DNA-binding</keyword>
<organism evidence="6">
    <name type="scientific">marine sediment metagenome</name>
    <dbReference type="NCBI Taxonomy" id="412755"/>
    <lineage>
        <taxon>unclassified sequences</taxon>
        <taxon>metagenomes</taxon>
        <taxon>ecological metagenomes</taxon>
    </lineage>
</organism>
<keyword evidence="3" id="KW-0233">DNA recombination</keyword>
<feature type="domain" description="Core-binding (CB)" evidence="5">
    <location>
        <begin position="24"/>
        <end position="104"/>
    </location>
</feature>
<dbReference type="InterPro" id="IPR011010">
    <property type="entry name" value="DNA_brk_join_enz"/>
</dbReference>
<dbReference type="InterPro" id="IPR010998">
    <property type="entry name" value="Integrase_recombinase_N"/>
</dbReference>
<dbReference type="EMBL" id="BARU01030021">
    <property type="protein sequence ID" value="GAH73676.1"/>
    <property type="molecule type" value="Genomic_DNA"/>
</dbReference>
<dbReference type="InterPro" id="IPR050090">
    <property type="entry name" value="Tyrosine_recombinase_XerCD"/>
</dbReference>
<dbReference type="GO" id="GO:0003677">
    <property type="term" value="F:DNA binding"/>
    <property type="evidence" value="ECO:0007669"/>
    <property type="project" value="UniProtKB-KW"/>
</dbReference>
<feature type="domain" description="Tyr recombinase" evidence="4">
    <location>
        <begin position="137"/>
        <end position="247"/>
    </location>
</feature>
<dbReference type="InterPro" id="IPR044068">
    <property type="entry name" value="CB"/>
</dbReference>
<evidence type="ECO:0000313" key="6">
    <source>
        <dbReference type="EMBL" id="GAH73676.1"/>
    </source>
</evidence>
<sequence>MLTTLPLTPAPALPFTLAPTRPSSPAQEWSSAFDLWLASHPSPNTRRAYRKAWDLFFAFTSKSPWQISKSDVARWIEYQRAQHLSPETIQQRLAALSSFYTYVTQIYTSLTPDGREQPLHFFNPVKAVPRPRTSPYNKARYLNVDQARAFLHAIPRYTLQGMRDYALFLTYLATGRRNSEIRTLRYGDIESCPERSEGSLPSSLVLSECEGTRKGVWSEGRIWFRWNGKGRQRRDELPQSVWNAILA</sequence>
<name>X1HU30_9ZZZZ</name>
<accession>X1HU30</accession>
<evidence type="ECO:0000256" key="3">
    <source>
        <dbReference type="ARBA" id="ARBA00023172"/>
    </source>
</evidence>
<dbReference type="Gene3D" id="1.10.443.10">
    <property type="entry name" value="Intergrase catalytic core"/>
    <property type="match status" value="1"/>
</dbReference>
<dbReference type="InterPro" id="IPR013762">
    <property type="entry name" value="Integrase-like_cat_sf"/>
</dbReference>
<dbReference type="PROSITE" id="PS51898">
    <property type="entry name" value="TYR_RECOMBINASE"/>
    <property type="match status" value="1"/>
</dbReference>
<protein>
    <recommendedName>
        <fullName evidence="7">Core-binding (CB) domain-containing protein</fullName>
    </recommendedName>
</protein>
<evidence type="ECO:0000259" key="4">
    <source>
        <dbReference type="PROSITE" id="PS51898"/>
    </source>
</evidence>
<evidence type="ECO:0000256" key="2">
    <source>
        <dbReference type="ARBA" id="ARBA00023125"/>
    </source>
</evidence>
<feature type="non-terminal residue" evidence="6">
    <location>
        <position position="247"/>
    </location>
</feature>
<dbReference type="GO" id="GO:0006310">
    <property type="term" value="P:DNA recombination"/>
    <property type="evidence" value="ECO:0007669"/>
    <property type="project" value="UniProtKB-KW"/>
</dbReference>
<dbReference type="PROSITE" id="PS51900">
    <property type="entry name" value="CB"/>
    <property type="match status" value="1"/>
</dbReference>
<dbReference type="Pfam" id="PF02899">
    <property type="entry name" value="Phage_int_SAM_1"/>
    <property type="match status" value="1"/>
</dbReference>
<dbReference type="Gene3D" id="1.10.150.130">
    <property type="match status" value="1"/>
</dbReference>
<reference evidence="6" key="1">
    <citation type="journal article" date="2014" name="Front. Microbiol.">
        <title>High frequency of phylogenetically diverse reductive dehalogenase-homologous genes in deep subseafloor sedimentary metagenomes.</title>
        <authorList>
            <person name="Kawai M."/>
            <person name="Futagami T."/>
            <person name="Toyoda A."/>
            <person name="Takaki Y."/>
            <person name="Nishi S."/>
            <person name="Hori S."/>
            <person name="Arai W."/>
            <person name="Tsubouchi T."/>
            <person name="Morono Y."/>
            <person name="Uchiyama I."/>
            <person name="Ito T."/>
            <person name="Fujiyama A."/>
            <person name="Inagaki F."/>
            <person name="Takami H."/>
        </authorList>
    </citation>
    <scope>NUCLEOTIDE SEQUENCE</scope>
    <source>
        <strain evidence="6">Expedition CK06-06</strain>
    </source>
</reference>
<dbReference type="PANTHER" id="PTHR30349:SF41">
    <property type="entry name" value="INTEGRASE_RECOMBINASE PROTEIN MJ0367-RELATED"/>
    <property type="match status" value="1"/>
</dbReference>
<proteinExistence type="predicted"/>
<dbReference type="PANTHER" id="PTHR30349">
    <property type="entry name" value="PHAGE INTEGRASE-RELATED"/>
    <property type="match status" value="1"/>
</dbReference>
<evidence type="ECO:0000256" key="1">
    <source>
        <dbReference type="ARBA" id="ARBA00022908"/>
    </source>
</evidence>
<evidence type="ECO:0008006" key="7">
    <source>
        <dbReference type="Google" id="ProtNLM"/>
    </source>
</evidence>
<dbReference type="InterPro" id="IPR004107">
    <property type="entry name" value="Integrase_SAM-like_N"/>
</dbReference>
<evidence type="ECO:0000259" key="5">
    <source>
        <dbReference type="PROSITE" id="PS51900"/>
    </source>
</evidence>